<feature type="region of interest" description="Disordered" evidence="4">
    <location>
        <begin position="524"/>
        <end position="555"/>
    </location>
</feature>
<feature type="region of interest" description="Disordered" evidence="4">
    <location>
        <begin position="1"/>
        <end position="25"/>
    </location>
</feature>
<dbReference type="AlphaFoldDB" id="A0A846Y9G2"/>
<reference evidence="6 7" key="1">
    <citation type="submission" date="2020-04" db="EMBL/GenBank/DDBJ databases">
        <title>MicrobeNet Type strains.</title>
        <authorList>
            <person name="Nicholson A.C."/>
        </authorList>
    </citation>
    <scope>NUCLEOTIDE SEQUENCE [LARGE SCALE GENOMIC DNA]</scope>
    <source>
        <strain evidence="6 7">JCM 3332</strain>
    </source>
</reference>
<keyword evidence="2 3" id="KW-0378">Hydrolase</keyword>
<evidence type="ECO:0000256" key="3">
    <source>
        <dbReference type="RuleBase" id="RU361235"/>
    </source>
</evidence>
<dbReference type="RefSeq" id="WP_063915897.1">
    <property type="nucleotide sequence ID" value="NZ_JAAXOT010000002.1"/>
</dbReference>
<dbReference type="EMBL" id="JAAXOT010000002">
    <property type="protein sequence ID" value="NKY55793.1"/>
    <property type="molecule type" value="Genomic_DNA"/>
</dbReference>
<protein>
    <recommendedName>
        <fullName evidence="3">Carboxylic ester hydrolase</fullName>
        <ecNumber evidence="3">3.1.1.-</ecNumber>
    </recommendedName>
</protein>
<dbReference type="PROSITE" id="PS00122">
    <property type="entry name" value="CARBOXYLESTERASE_B_1"/>
    <property type="match status" value="1"/>
</dbReference>
<keyword evidence="7" id="KW-1185">Reference proteome</keyword>
<feature type="domain" description="Carboxylesterase type B" evidence="5">
    <location>
        <begin position="27"/>
        <end position="351"/>
    </location>
</feature>
<dbReference type="Proteomes" id="UP000570678">
    <property type="component" value="Unassembled WGS sequence"/>
</dbReference>
<gene>
    <name evidence="6" type="ORF">HGA15_06395</name>
</gene>
<evidence type="ECO:0000313" key="6">
    <source>
        <dbReference type="EMBL" id="NKY55793.1"/>
    </source>
</evidence>
<dbReference type="SUPFAM" id="SSF53474">
    <property type="entry name" value="alpha/beta-Hydrolases"/>
    <property type="match status" value="1"/>
</dbReference>
<dbReference type="GO" id="GO:0016787">
    <property type="term" value="F:hydrolase activity"/>
    <property type="evidence" value="ECO:0007669"/>
    <property type="project" value="UniProtKB-KW"/>
</dbReference>
<dbReference type="Gene3D" id="3.40.50.1820">
    <property type="entry name" value="alpha/beta hydrolase"/>
    <property type="match status" value="1"/>
</dbReference>
<dbReference type="InterPro" id="IPR002018">
    <property type="entry name" value="CarbesteraseB"/>
</dbReference>
<evidence type="ECO:0000256" key="4">
    <source>
        <dbReference type="SAM" id="MobiDB-lite"/>
    </source>
</evidence>
<feature type="region of interest" description="Disordered" evidence="4">
    <location>
        <begin position="586"/>
        <end position="671"/>
    </location>
</feature>
<proteinExistence type="inferred from homology"/>
<name>A0A846Y9G2_9NOCA</name>
<evidence type="ECO:0000313" key="7">
    <source>
        <dbReference type="Proteomes" id="UP000570678"/>
    </source>
</evidence>
<evidence type="ECO:0000256" key="1">
    <source>
        <dbReference type="ARBA" id="ARBA00005964"/>
    </source>
</evidence>
<comment type="similarity">
    <text evidence="1 3">Belongs to the type-B carboxylesterase/lipase family.</text>
</comment>
<evidence type="ECO:0000256" key="2">
    <source>
        <dbReference type="ARBA" id="ARBA00022801"/>
    </source>
</evidence>
<dbReference type="InterPro" id="IPR050309">
    <property type="entry name" value="Type-B_Carboxylest/Lipase"/>
</dbReference>
<dbReference type="InterPro" id="IPR019826">
    <property type="entry name" value="Carboxylesterase_B_AS"/>
</dbReference>
<dbReference type="Pfam" id="PF00135">
    <property type="entry name" value="COesterase"/>
    <property type="match status" value="2"/>
</dbReference>
<organism evidence="6 7">
    <name type="scientific">Nocardia flavorosea</name>
    <dbReference type="NCBI Taxonomy" id="53429"/>
    <lineage>
        <taxon>Bacteria</taxon>
        <taxon>Bacillati</taxon>
        <taxon>Actinomycetota</taxon>
        <taxon>Actinomycetes</taxon>
        <taxon>Mycobacteriales</taxon>
        <taxon>Nocardiaceae</taxon>
        <taxon>Nocardia</taxon>
    </lineage>
</organism>
<accession>A0A846Y9G2</accession>
<feature type="compositionally biased region" description="Low complexity" evidence="4">
    <location>
        <begin position="526"/>
        <end position="544"/>
    </location>
</feature>
<comment type="caution">
    <text evidence="6">The sequence shown here is derived from an EMBL/GenBank/DDBJ whole genome shotgun (WGS) entry which is preliminary data.</text>
</comment>
<dbReference type="InterPro" id="IPR029058">
    <property type="entry name" value="AB_hydrolase_fold"/>
</dbReference>
<dbReference type="EC" id="3.1.1.-" evidence="3"/>
<evidence type="ECO:0000259" key="5">
    <source>
        <dbReference type="Pfam" id="PF00135"/>
    </source>
</evidence>
<dbReference type="PANTHER" id="PTHR11559">
    <property type="entry name" value="CARBOXYLESTERASE"/>
    <property type="match status" value="1"/>
</dbReference>
<feature type="domain" description="Carboxylesterase type B" evidence="5">
    <location>
        <begin position="387"/>
        <end position="513"/>
    </location>
</feature>
<sequence>MSESLPEPAAERIGGGHSPISGGHVTEQVTTADGIVRGGRGRRVRYWRSLPYAAPPVGDLRFRAPQPVQPWTDIRDATYFRAAGIQPSFGVRIGPRKLQEMSEDSLTLNVVAPVSAAVRPRPVMVFIHGGGNLFGTSALRLYGGVQLAADGDVVVVSINYRLGAFGYADFSEFSTSGSPYESNLGLRDQIAALRWVQTNIAEFGGDPGNVTIFGESAGAHAVLSLMATPSAAGLFHRGIAQSAPADWGLTKAEASEFAHRVLAELRIAPADANRLLREADPHDIRRAFNRASNAAMTECPGFFPAAPVADGDLLPRTPIDAFAEGYSHRVPLIIGTCRNEGALFNRFTDSLPTRPERLKRALSVAGPDHYPQVFYTYPGFPGEAAAIRAGGDYFFWRPSLEAMEGHSRHSPTYAYRYDFAPRLLQLYKLGATHATDLLPTFGAVYEPWSRALTIGGSRRGLLAVTRQIQDNWLNFARTGEPLPVWPRYTEAERSTLIIDDPGRVENDPDSLQRKLWAGVRAPQLVPAGGTAPATSAGGRATTPGENAPVSEAGGDGTLLGKITSENAAGAPTEVAATVAEKLVDSVEPPTSDAGAGTDTGDNSTGETERRTGTDSTDNPTGETGRRTAGTDGDGEPTSRTSSEGGTYGDADPVSKSGRAAPPAASDRNSAD</sequence>
<feature type="compositionally biased region" description="Low complexity" evidence="4">
    <location>
        <begin position="620"/>
        <end position="630"/>
    </location>
</feature>